<dbReference type="GO" id="GO:0006646">
    <property type="term" value="P:phosphatidylethanolamine biosynthetic process"/>
    <property type="evidence" value="ECO:0007669"/>
    <property type="project" value="TreeGrafter"/>
</dbReference>
<dbReference type="VEuPathDB" id="FungiDB:YALI0_E16907g"/>
<gene>
    <name evidence="5" type="ORF">B0I71DRAFT_128175</name>
    <name evidence="4" type="ORF">YALI1_E20159g</name>
</gene>
<dbReference type="OrthoDB" id="10267235at2759"/>
<feature type="compositionally biased region" description="Polar residues" evidence="2">
    <location>
        <begin position="499"/>
        <end position="512"/>
    </location>
</feature>
<dbReference type="CDD" id="cd05157">
    <property type="entry name" value="ETNK_euk"/>
    <property type="match status" value="1"/>
</dbReference>
<dbReference type="AlphaFoldDB" id="A0A1H6PYK1"/>
<sequence length="566" mass="64752">MAPQPDQSSMFVTSPQTQPDDSPLMTPLAVPQHAGLSQAISKLSLNTKAPGTVEKPVRPPLATRVSGPHIKLRRFSGTKSEHSSAGEEDLPPPNVNFFLDNRLPTEYFKQDILMLIHTLKIPKWKYVESTMAADMVVTRLSGALTNAVYHVAPPTYLKERLREANEGFVAKHRLPLPLLLRVYGPQVEHLIDRDSELRILQRLGRKNIGPKMMGTFTNGRFEQFFHAKTLSKEDLRDPDTSVQIAKRMRELHDHVRLLPEERMSGPGVWVNFEKWGVRAKEVLEILDNRAKTNPAAEWTCQTVVQSSWDEFLTMVAKYRSWLEHKHGGAESINKKLVFAHNDTQYGNLLRLEPPPGSPLLQPQLEHRQLIVIDFEYASPNARGFDICNHFCEWMSDYHDAQHPETIHEKAYPTVKEQLNLLNGYVEHGLESFDDEDQIQVEVDGLMEEVRDWRPAVHLYWLVWGIVQAVIDQEEDDEIREELNMETGQYTFETEEEKQQLSASSGSSANLKPSVSHSSASEVEEEEDPFDYLSYASQKAQLFWSDMIRFGLLDEKDYKGVTRFINA</sequence>
<reference evidence="4 6" key="1">
    <citation type="journal article" date="2016" name="PLoS ONE">
        <title>Sequence Assembly of Yarrowia lipolytica Strain W29/CLIB89 Shows Transposable Element Diversity.</title>
        <authorList>
            <person name="Magnan C."/>
            <person name="Yu J."/>
            <person name="Chang I."/>
            <person name="Jahn E."/>
            <person name="Kanomata Y."/>
            <person name="Wu J."/>
            <person name="Zeller M."/>
            <person name="Oakes M."/>
            <person name="Baldi P."/>
            <person name="Sandmeyer S."/>
        </authorList>
    </citation>
    <scope>NUCLEOTIDE SEQUENCE [LARGE SCALE GENOMIC DNA]</scope>
    <source>
        <strain evidence="4">CLIB89</strain>
        <strain evidence="6">CLIB89(W29)</strain>
    </source>
</reference>
<evidence type="ECO:0000256" key="1">
    <source>
        <dbReference type="ARBA" id="ARBA00038211"/>
    </source>
</evidence>
<keyword evidence="5" id="KW-0808">Transferase</keyword>
<proteinExistence type="inferred from homology"/>
<dbReference type="VEuPathDB" id="FungiDB:YALI1_E20159g"/>
<evidence type="ECO:0000313" key="6">
    <source>
        <dbReference type="Proteomes" id="UP000182444"/>
    </source>
</evidence>
<keyword evidence="5" id="KW-0418">Kinase</keyword>
<comment type="similarity">
    <text evidence="1">Belongs to the choline/ethanolamine kinase family.</text>
</comment>
<evidence type="ECO:0000313" key="4">
    <source>
        <dbReference type="EMBL" id="AOW05525.1"/>
    </source>
</evidence>
<evidence type="ECO:0000313" key="5">
    <source>
        <dbReference type="EMBL" id="RDW27996.1"/>
    </source>
</evidence>
<dbReference type="InterPro" id="IPR011009">
    <property type="entry name" value="Kinase-like_dom_sf"/>
</dbReference>
<dbReference type="GO" id="GO:0004305">
    <property type="term" value="F:ethanolamine kinase activity"/>
    <property type="evidence" value="ECO:0007669"/>
    <property type="project" value="TreeGrafter"/>
</dbReference>
<reference evidence="5 7" key="2">
    <citation type="submission" date="2018-07" db="EMBL/GenBank/DDBJ databases">
        <title>Draft Genome Assemblies for Five Robust Yarrowia lipolytica Strains Exhibiting High Lipid Production and Pentose Sugar Utilization and Sugar Alcohol Secretion from Undetoxified Lignocellulosic Biomass Hydrolysates.</title>
        <authorList>
            <consortium name="DOE Joint Genome Institute"/>
            <person name="Walker C."/>
            <person name="Ryu S."/>
            <person name="Na H."/>
            <person name="Zane M."/>
            <person name="LaButti K."/>
            <person name="Lipzen A."/>
            <person name="Haridas S."/>
            <person name="Barry K."/>
            <person name="Grigoriev I.V."/>
            <person name="Quarterman J."/>
            <person name="Slininger P."/>
            <person name="Dien B."/>
            <person name="Trinh C.T."/>
        </authorList>
    </citation>
    <scope>NUCLEOTIDE SEQUENCE [LARGE SCALE GENOMIC DNA]</scope>
    <source>
        <strain evidence="5 7">YB392</strain>
    </source>
</reference>
<evidence type="ECO:0000313" key="7">
    <source>
        <dbReference type="Proteomes" id="UP000256601"/>
    </source>
</evidence>
<name>A0A1H6PYK1_YARLL</name>
<dbReference type="SUPFAM" id="SSF56112">
    <property type="entry name" value="Protein kinase-like (PK-like)"/>
    <property type="match status" value="1"/>
</dbReference>
<dbReference type="OMA" id="CEQVINW"/>
<dbReference type="GeneID" id="2911642"/>
<dbReference type="PANTHER" id="PTHR22603">
    <property type="entry name" value="CHOLINE/ETHANOALAMINE KINASE"/>
    <property type="match status" value="1"/>
</dbReference>
<dbReference type="Proteomes" id="UP000256601">
    <property type="component" value="Unassembled WGS sequence"/>
</dbReference>
<feature type="domain" description="Choline kinase N-terminal" evidence="3">
    <location>
        <begin position="83"/>
        <end position="132"/>
    </location>
</feature>
<dbReference type="EMBL" id="CP017557">
    <property type="protein sequence ID" value="AOW05525.1"/>
    <property type="molecule type" value="Genomic_DNA"/>
</dbReference>
<feature type="compositionally biased region" description="Polar residues" evidence="2">
    <location>
        <begin position="1"/>
        <end position="20"/>
    </location>
</feature>
<dbReference type="GO" id="GO:0005737">
    <property type="term" value="C:cytoplasm"/>
    <property type="evidence" value="ECO:0007669"/>
    <property type="project" value="TreeGrafter"/>
</dbReference>
<protein>
    <submittedName>
        <fullName evidence="5">Kinase-like domain-containing protein</fullName>
    </submittedName>
</protein>
<accession>A0A1H6PYK1</accession>
<dbReference type="Gene3D" id="3.30.200.20">
    <property type="entry name" value="Phosphorylase Kinase, domain 1"/>
    <property type="match status" value="1"/>
</dbReference>
<feature type="region of interest" description="Disordered" evidence="2">
    <location>
        <begin position="495"/>
        <end position="522"/>
    </location>
</feature>
<dbReference type="eggNOG" id="KOG2686">
    <property type="taxonomic scope" value="Eukaryota"/>
</dbReference>
<dbReference type="Pfam" id="PF01633">
    <property type="entry name" value="Choline_kinase"/>
    <property type="match status" value="1"/>
</dbReference>
<dbReference type="Gene3D" id="3.90.1200.10">
    <property type="match status" value="1"/>
</dbReference>
<evidence type="ECO:0000259" key="3">
    <source>
        <dbReference type="Pfam" id="PF04428"/>
    </source>
</evidence>
<dbReference type="PANTHER" id="PTHR22603:SF93">
    <property type="entry name" value="RE24176P"/>
    <property type="match status" value="1"/>
</dbReference>
<dbReference type="KEGG" id="yli:2911642"/>
<organism evidence="4 6">
    <name type="scientific">Yarrowia lipolytica</name>
    <name type="common">Candida lipolytica</name>
    <dbReference type="NCBI Taxonomy" id="4952"/>
    <lineage>
        <taxon>Eukaryota</taxon>
        <taxon>Fungi</taxon>
        <taxon>Dikarya</taxon>
        <taxon>Ascomycota</taxon>
        <taxon>Saccharomycotina</taxon>
        <taxon>Dipodascomycetes</taxon>
        <taxon>Dipodascales</taxon>
        <taxon>Dipodascales incertae sedis</taxon>
        <taxon>Yarrowia</taxon>
    </lineage>
</organism>
<dbReference type="GO" id="GO:0004103">
    <property type="term" value="F:choline kinase activity"/>
    <property type="evidence" value="ECO:0007669"/>
    <property type="project" value="TreeGrafter"/>
</dbReference>
<feature type="region of interest" description="Disordered" evidence="2">
    <location>
        <begin position="1"/>
        <end position="27"/>
    </location>
</feature>
<dbReference type="Proteomes" id="UP000182444">
    <property type="component" value="Chromosome 1E"/>
</dbReference>
<dbReference type="RefSeq" id="XP_504043.1">
    <property type="nucleotide sequence ID" value="XM_504043.1"/>
</dbReference>
<dbReference type="Pfam" id="PF04428">
    <property type="entry name" value="Choline_kin_N"/>
    <property type="match status" value="1"/>
</dbReference>
<dbReference type="InterPro" id="IPR007521">
    <property type="entry name" value="Choline_kin_N"/>
</dbReference>
<dbReference type="EMBL" id="KZ858957">
    <property type="protein sequence ID" value="RDW27996.1"/>
    <property type="molecule type" value="Genomic_DNA"/>
</dbReference>
<evidence type="ECO:0000256" key="2">
    <source>
        <dbReference type="SAM" id="MobiDB-lite"/>
    </source>
</evidence>